<feature type="region of interest" description="Disordered" evidence="1">
    <location>
        <begin position="445"/>
        <end position="523"/>
    </location>
</feature>
<feature type="region of interest" description="Disordered" evidence="1">
    <location>
        <begin position="56"/>
        <end position="79"/>
    </location>
</feature>
<sequence>VPEKTRRRRDGVEWWLQGTVSDVYPAHKSRGLAVGMAASALNLNGLVVMNSSNQFHSKPGSSNATSRINTSPVGRPVLPVPERSTYCPLLGGNLYSPTSPKTSPRSLNQAFVFPPPPNLLSPCDTTHPRSPSPRSPERLGVNVGQRIRRLSGEDRGEGDRWEETGGGTRGGEARDDRKRQEHLLRIHRELQNVEVRGKVGIFEAHISGIRAQVLNSELQRSPRTTRRATSQFPLHPSQGNTVLENPMIHPQGNKVPSDAQNGGEVAEGMTEKLRKDSGTDEGEKDRDAKKSNIENKTLIDQNDWHSETTLQTPYADKRIIHGSPETSEKYSAMDEKNKEKRREREEEKDEKKVENIERERDEREQTKRDVSDEAEYQLDSKVLIQTERKGFTDISETTGLPQTQNSNNVKLSLMETPNQTSDHLSSMLPSIPAVIVTDHGLETLSQTTEGSGSEWGLSRSPSPSSSPVPYSSTRSLRKLSSSSASSAGFSSSWEESEDDVSSDTEKGENLLNPAHLSSQQKAK</sequence>
<dbReference type="EMBL" id="JAHUTJ010001281">
    <property type="protein sequence ID" value="MED6264550.1"/>
    <property type="molecule type" value="Genomic_DNA"/>
</dbReference>
<feature type="compositionally biased region" description="Basic and acidic residues" evidence="1">
    <location>
        <begin position="326"/>
        <end position="371"/>
    </location>
</feature>
<name>A0ABU7CS27_9TELE</name>
<accession>A0ABU7CS27</accession>
<feature type="compositionally biased region" description="Polar residues" evidence="1">
    <location>
        <begin position="217"/>
        <end position="243"/>
    </location>
</feature>
<feature type="non-terminal residue" evidence="2">
    <location>
        <position position="1"/>
    </location>
</feature>
<feature type="compositionally biased region" description="Low complexity" evidence="1">
    <location>
        <begin position="458"/>
        <end position="493"/>
    </location>
</feature>
<feature type="region of interest" description="Disordered" evidence="1">
    <location>
        <begin position="217"/>
        <end position="385"/>
    </location>
</feature>
<feature type="compositionally biased region" description="Basic and acidic residues" evidence="1">
    <location>
        <begin position="150"/>
        <end position="163"/>
    </location>
</feature>
<keyword evidence="3" id="KW-1185">Reference proteome</keyword>
<gene>
    <name evidence="2" type="ORF">CHARACLAT_016091</name>
</gene>
<protein>
    <submittedName>
        <fullName evidence="2">Uncharacterized protein</fullName>
    </submittedName>
</protein>
<feature type="region of interest" description="Disordered" evidence="1">
    <location>
        <begin position="148"/>
        <end position="177"/>
    </location>
</feature>
<reference evidence="2 3" key="1">
    <citation type="submission" date="2021-06" db="EMBL/GenBank/DDBJ databases">
        <authorList>
            <person name="Palmer J.M."/>
        </authorList>
    </citation>
    <scope>NUCLEOTIDE SEQUENCE [LARGE SCALE GENOMIC DNA]</scope>
    <source>
        <strain evidence="2 3">CL_MEX2019</strain>
        <tissue evidence="2">Muscle</tissue>
    </source>
</reference>
<organism evidence="2 3">
    <name type="scientific">Characodon lateralis</name>
    <dbReference type="NCBI Taxonomy" id="208331"/>
    <lineage>
        <taxon>Eukaryota</taxon>
        <taxon>Metazoa</taxon>
        <taxon>Chordata</taxon>
        <taxon>Craniata</taxon>
        <taxon>Vertebrata</taxon>
        <taxon>Euteleostomi</taxon>
        <taxon>Actinopterygii</taxon>
        <taxon>Neopterygii</taxon>
        <taxon>Teleostei</taxon>
        <taxon>Neoteleostei</taxon>
        <taxon>Acanthomorphata</taxon>
        <taxon>Ovalentaria</taxon>
        <taxon>Atherinomorphae</taxon>
        <taxon>Cyprinodontiformes</taxon>
        <taxon>Goodeidae</taxon>
        <taxon>Characodon</taxon>
    </lineage>
</organism>
<evidence type="ECO:0000256" key="1">
    <source>
        <dbReference type="SAM" id="MobiDB-lite"/>
    </source>
</evidence>
<feature type="compositionally biased region" description="Basic and acidic residues" evidence="1">
    <location>
        <begin position="269"/>
        <end position="293"/>
    </location>
</feature>
<proteinExistence type="predicted"/>
<evidence type="ECO:0000313" key="3">
    <source>
        <dbReference type="Proteomes" id="UP001352852"/>
    </source>
</evidence>
<evidence type="ECO:0000313" key="2">
    <source>
        <dbReference type="EMBL" id="MED6264550.1"/>
    </source>
</evidence>
<dbReference type="Proteomes" id="UP001352852">
    <property type="component" value="Unassembled WGS sequence"/>
</dbReference>
<comment type="caution">
    <text evidence="2">The sequence shown here is derived from an EMBL/GenBank/DDBJ whole genome shotgun (WGS) entry which is preliminary data.</text>
</comment>
<feature type="compositionally biased region" description="Polar residues" evidence="1">
    <location>
        <begin position="56"/>
        <end position="72"/>
    </location>
</feature>